<feature type="compositionally biased region" description="Basic and acidic residues" evidence="1">
    <location>
        <begin position="1"/>
        <end position="11"/>
    </location>
</feature>
<evidence type="ECO:0000313" key="2">
    <source>
        <dbReference type="EMBL" id="KAF4114078.1"/>
    </source>
</evidence>
<dbReference type="EMBL" id="JAAMOB010000004">
    <property type="protein sequence ID" value="KAF4114078.1"/>
    <property type="molecule type" value="Genomic_DNA"/>
</dbReference>
<proteinExistence type="predicted"/>
<evidence type="ECO:0000256" key="1">
    <source>
        <dbReference type="SAM" id="MobiDB-lite"/>
    </source>
</evidence>
<name>A0A7J6D4C8_9TELE</name>
<comment type="caution">
    <text evidence="2">The sequence shown here is derived from an EMBL/GenBank/DDBJ whole genome shotgun (WGS) entry which is preliminary data.</text>
</comment>
<dbReference type="AlphaFoldDB" id="A0A7J6D4C8"/>
<organism evidence="2 3">
    <name type="scientific">Onychostoma macrolepis</name>
    <dbReference type="NCBI Taxonomy" id="369639"/>
    <lineage>
        <taxon>Eukaryota</taxon>
        <taxon>Metazoa</taxon>
        <taxon>Chordata</taxon>
        <taxon>Craniata</taxon>
        <taxon>Vertebrata</taxon>
        <taxon>Euteleostomi</taxon>
        <taxon>Actinopterygii</taxon>
        <taxon>Neopterygii</taxon>
        <taxon>Teleostei</taxon>
        <taxon>Ostariophysi</taxon>
        <taxon>Cypriniformes</taxon>
        <taxon>Cyprinidae</taxon>
        <taxon>Acrossocheilinae</taxon>
        <taxon>Onychostoma</taxon>
    </lineage>
</organism>
<feature type="region of interest" description="Disordered" evidence="1">
    <location>
        <begin position="1"/>
        <end position="123"/>
    </location>
</feature>
<dbReference type="Proteomes" id="UP000579812">
    <property type="component" value="Unassembled WGS sequence"/>
</dbReference>
<keyword evidence="3" id="KW-1185">Reference proteome</keyword>
<accession>A0A7J6D4C8</accession>
<gene>
    <name evidence="2" type="ORF">G5714_004301</name>
</gene>
<sequence>MSQPDHHRDSWCVDQPNTQEHTFAVLRPSGDHQGRAQTPVGVSQSDHHGDGWSASPPDTQEPTFTVLRPSGDYQGRTQTPVGISQADHHGWSVYPPNTQAPVGVSQADHHGDSWSAHPPDTQEHTFSVLRPSGDYQGRTQSVLYPKCRWLKRKRVVSFL</sequence>
<reference evidence="2 3" key="1">
    <citation type="submission" date="2020-04" db="EMBL/GenBank/DDBJ databases">
        <title>Chromosome-level genome assembly of a cyprinid fish Onychostoma macrolepis by integration of Nanopore Sequencing, Bionano and Hi-C technology.</title>
        <authorList>
            <person name="Wang D."/>
        </authorList>
    </citation>
    <scope>NUCLEOTIDE SEQUENCE [LARGE SCALE GENOMIC DNA]</scope>
    <source>
        <strain evidence="2">SWU-2019</strain>
        <tissue evidence="2">Muscle</tissue>
    </source>
</reference>
<evidence type="ECO:0000313" key="3">
    <source>
        <dbReference type="Proteomes" id="UP000579812"/>
    </source>
</evidence>
<protein>
    <submittedName>
        <fullName evidence="2">Uncharacterized protein</fullName>
    </submittedName>
</protein>